<evidence type="ECO:0000313" key="1">
    <source>
        <dbReference type="EMBL" id="KAF5844367.1"/>
    </source>
</evidence>
<gene>
    <name evidence="1" type="ORF">GGP41_004494</name>
</gene>
<evidence type="ECO:0000313" key="2">
    <source>
        <dbReference type="Proteomes" id="UP000624244"/>
    </source>
</evidence>
<protein>
    <submittedName>
        <fullName evidence="1">Uncharacterized protein</fullName>
    </submittedName>
</protein>
<reference evidence="1" key="1">
    <citation type="submission" date="2019-11" db="EMBL/GenBank/DDBJ databases">
        <title>Bipolaris sorokiniana Genome sequencing.</title>
        <authorList>
            <person name="Wang H."/>
        </authorList>
    </citation>
    <scope>NUCLEOTIDE SEQUENCE</scope>
</reference>
<comment type="caution">
    <text evidence="1">The sequence shown here is derived from an EMBL/GenBank/DDBJ whole genome shotgun (WGS) entry which is preliminary data.</text>
</comment>
<sequence length="71" mass="8235">MQSATILAEENKKLRLANQHKKRKQGGSWALIRARLVSDVSAHHQRVRSAIFKDTLARHVELYNKLYLLIL</sequence>
<dbReference type="AlphaFoldDB" id="A0A8H6DQL4"/>
<accession>A0A8H6DQL4</accession>
<dbReference type="Proteomes" id="UP000624244">
    <property type="component" value="Unassembled WGS sequence"/>
</dbReference>
<organism evidence="1 2">
    <name type="scientific">Cochliobolus sativus</name>
    <name type="common">Common root rot and spot blotch fungus</name>
    <name type="synonym">Bipolaris sorokiniana</name>
    <dbReference type="NCBI Taxonomy" id="45130"/>
    <lineage>
        <taxon>Eukaryota</taxon>
        <taxon>Fungi</taxon>
        <taxon>Dikarya</taxon>
        <taxon>Ascomycota</taxon>
        <taxon>Pezizomycotina</taxon>
        <taxon>Dothideomycetes</taxon>
        <taxon>Pleosporomycetidae</taxon>
        <taxon>Pleosporales</taxon>
        <taxon>Pleosporineae</taxon>
        <taxon>Pleosporaceae</taxon>
        <taxon>Bipolaris</taxon>
    </lineage>
</organism>
<proteinExistence type="predicted"/>
<name>A0A8H6DQL4_COCSA</name>
<dbReference type="EMBL" id="WNKQ01000024">
    <property type="protein sequence ID" value="KAF5844367.1"/>
    <property type="molecule type" value="Genomic_DNA"/>
</dbReference>